<dbReference type="GO" id="GO:0016787">
    <property type="term" value="F:hydrolase activity"/>
    <property type="evidence" value="ECO:0007669"/>
    <property type="project" value="InterPro"/>
</dbReference>
<dbReference type="Proteomes" id="UP000249061">
    <property type="component" value="Unassembled WGS sequence"/>
</dbReference>
<evidence type="ECO:0000313" key="3">
    <source>
        <dbReference type="Proteomes" id="UP000249061"/>
    </source>
</evidence>
<name>A0A2W5TM90_9BACT</name>
<evidence type="ECO:0000259" key="1">
    <source>
        <dbReference type="Pfam" id="PF00149"/>
    </source>
</evidence>
<dbReference type="InterPro" id="IPR051158">
    <property type="entry name" value="Metallophosphoesterase_sf"/>
</dbReference>
<dbReference type="Gene3D" id="3.60.21.10">
    <property type="match status" value="1"/>
</dbReference>
<dbReference type="AlphaFoldDB" id="A0A2W5TM90"/>
<evidence type="ECO:0000313" key="2">
    <source>
        <dbReference type="EMBL" id="PZR14917.1"/>
    </source>
</evidence>
<sequence>MRLFAIGDTHLPSERKKDMHRFGWDEHPLPLGRNWDATVTNDDCIIIAGDISWGTRPNEVMDDLKWLDERPGKKVLLRGNHDYWWGDSSSKLRKLFEPFKSFVGFIQNSAVEVGPYVIAGSRLWTAPEAPSMPGGEMGDEEQKPDYIEREVNRLGLSFKDADAKLKAAKDPRVKICAVHFPPLYSNNVETAFSRTIEAWAPKTCVYGHLHGPGISAGFVGPHHGVDYVLASCDAAKFKPVLLHEGTL</sequence>
<feature type="domain" description="Calcineurin-like phosphoesterase" evidence="1">
    <location>
        <begin position="1"/>
        <end position="212"/>
    </location>
</feature>
<dbReference type="InterPro" id="IPR014578">
    <property type="entry name" value="Pesterase_CT488"/>
</dbReference>
<dbReference type="Pfam" id="PF00149">
    <property type="entry name" value="Metallophos"/>
    <property type="match status" value="1"/>
</dbReference>
<organism evidence="2 3">
    <name type="scientific">Archangium gephyra</name>
    <dbReference type="NCBI Taxonomy" id="48"/>
    <lineage>
        <taxon>Bacteria</taxon>
        <taxon>Pseudomonadati</taxon>
        <taxon>Myxococcota</taxon>
        <taxon>Myxococcia</taxon>
        <taxon>Myxococcales</taxon>
        <taxon>Cystobacterineae</taxon>
        <taxon>Archangiaceae</taxon>
        <taxon>Archangium</taxon>
    </lineage>
</organism>
<dbReference type="EMBL" id="QFQP01000006">
    <property type="protein sequence ID" value="PZR14917.1"/>
    <property type="molecule type" value="Genomic_DNA"/>
</dbReference>
<dbReference type="PANTHER" id="PTHR31302">
    <property type="entry name" value="TRANSMEMBRANE PROTEIN WITH METALLOPHOSPHOESTERASE DOMAIN-RELATED"/>
    <property type="match status" value="1"/>
</dbReference>
<dbReference type="InterPro" id="IPR029052">
    <property type="entry name" value="Metallo-depent_PP-like"/>
</dbReference>
<accession>A0A2W5TM90</accession>
<comment type="caution">
    <text evidence="2">The sequence shown here is derived from an EMBL/GenBank/DDBJ whole genome shotgun (WGS) entry which is preliminary data.</text>
</comment>
<dbReference type="InterPro" id="IPR004843">
    <property type="entry name" value="Calcineurin-like_PHP"/>
</dbReference>
<gene>
    <name evidence="2" type="ORF">DI536_09030</name>
</gene>
<protein>
    <submittedName>
        <fullName evidence="2">Metallophosphatase</fullName>
    </submittedName>
</protein>
<dbReference type="PANTHER" id="PTHR31302:SF22">
    <property type="entry name" value="PHOSPHOESTERASE"/>
    <property type="match status" value="1"/>
</dbReference>
<dbReference type="PIRSF" id="PIRSF033094">
    <property type="entry name" value="Pesterase_CT488"/>
    <property type="match status" value="1"/>
</dbReference>
<reference evidence="2 3" key="1">
    <citation type="submission" date="2017-08" db="EMBL/GenBank/DDBJ databases">
        <title>Infants hospitalized years apart are colonized by the same room-sourced microbial strains.</title>
        <authorList>
            <person name="Brooks B."/>
            <person name="Olm M.R."/>
            <person name="Firek B.A."/>
            <person name="Baker R."/>
            <person name="Thomas B.C."/>
            <person name="Morowitz M.J."/>
            <person name="Banfield J.F."/>
        </authorList>
    </citation>
    <scope>NUCLEOTIDE SEQUENCE [LARGE SCALE GENOMIC DNA]</scope>
    <source>
        <strain evidence="2">S2_003_000_R2_14</strain>
    </source>
</reference>
<dbReference type="SUPFAM" id="SSF56300">
    <property type="entry name" value="Metallo-dependent phosphatases"/>
    <property type="match status" value="1"/>
</dbReference>
<proteinExistence type="predicted"/>